<dbReference type="PROSITE" id="PS00059">
    <property type="entry name" value="ADH_ZINC"/>
    <property type="match status" value="1"/>
</dbReference>
<feature type="domain" description="Enoyl reductase (ER)" evidence="7">
    <location>
        <begin position="11"/>
        <end position="360"/>
    </location>
</feature>
<reference evidence="8 9" key="1">
    <citation type="submission" date="2016-08" db="EMBL/GenBank/DDBJ databases">
        <authorList>
            <person name="Seilhamer J.J."/>
        </authorList>
    </citation>
    <scope>NUCLEOTIDE SEQUENCE [LARGE SCALE GENOMIC DNA]</scope>
    <source>
        <strain evidence="8 9">ANC 4874</strain>
    </source>
</reference>
<dbReference type="InterPro" id="IPR013154">
    <property type="entry name" value="ADH-like_N"/>
</dbReference>
<dbReference type="EMBL" id="FMBK01000022">
    <property type="protein sequence ID" value="SCC73405.1"/>
    <property type="molecule type" value="Genomic_DNA"/>
</dbReference>
<dbReference type="GO" id="GO:0008270">
    <property type="term" value="F:zinc ion binding"/>
    <property type="evidence" value="ECO:0007669"/>
    <property type="project" value="InterPro"/>
</dbReference>
<evidence type="ECO:0000313" key="9">
    <source>
        <dbReference type="Proteomes" id="UP000243661"/>
    </source>
</evidence>
<comment type="similarity">
    <text evidence="6">Belongs to the zinc-containing alcohol dehydrogenase family.</text>
</comment>
<dbReference type="Pfam" id="PF08240">
    <property type="entry name" value="ADH_N"/>
    <property type="match status" value="1"/>
</dbReference>
<gene>
    <name evidence="8" type="ORF">GA0116959_1227</name>
</gene>
<dbReference type="AlphaFoldDB" id="A0A1C4GZH3"/>
<evidence type="ECO:0000256" key="6">
    <source>
        <dbReference type="RuleBase" id="RU361277"/>
    </source>
</evidence>
<evidence type="ECO:0000259" key="7">
    <source>
        <dbReference type="SMART" id="SM00829"/>
    </source>
</evidence>
<proteinExistence type="inferred from homology"/>
<protein>
    <submittedName>
        <fullName evidence="8">Aryl-alcohol dehydrogenase</fullName>
    </submittedName>
</protein>
<dbReference type="InterPro" id="IPR020843">
    <property type="entry name" value="ER"/>
</dbReference>
<evidence type="ECO:0000256" key="1">
    <source>
        <dbReference type="ARBA" id="ARBA00001947"/>
    </source>
</evidence>
<dbReference type="PANTHER" id="PTHR43880:SF12">
    <property type="entry name" value="ALCOHOL DEHYDROGENASE CLASS-3"/>
    <property type="match status" value="1"/>
</dbReference>
<dbReference type="GO" id="GO:0046294">
    <property type="term" value="P:formaldehyde catabolic process"/>
    <property type="evidence" value="ECO:0007669"/>
    <property type="project" value="TreeGrafter"/>
</dbReference>
<dbReference type="CDD" id="cd08278">
    <property type="entry name" value="benzyl_alcohol_DH"/>
    <property type="match status" value="1"/>
</dbReference>
<dbReference type="Proteomes" id="UP000243661">
    <property type="component" value="Unassembled WGS sequence"/>
</dbReference>
<comment type="cofactor">
    <cofactor evidence="1 6">
        <name>Zn(2+)</name>
        <dbReference type="ChEBI" id="CHEBI:29105"/>
    </cofactor>
</comment>
<dbReference type="InterPro" id="IPR036291">
    <property type="entry name" value="NAD(P)-bd_dom_sf"/>
</dbReference>
<evidence type="ECO:0000256" key="5">
    <source>
        <dbReference type="ARBA" id="ARBA00023027"/>
    </source>
</evidence>
<organism evidence="8 9">
    <name type="scientific">Acinetobacter albensis</name>
    <dbReference type="NCBI Taxonomy" id="1673609"/>
    <lineage>
        <taxon>Bacteria</taxon>
        <taxon>Pseudomonadati</taxon>
        <taxon>Pseudomonadota</taxon>
        <taxon>Gammaproteobacteria</taxon>
        <taxon>Moraxellales</taxon>
        <taxon>Moraxellaceae</taxon>
        <taxon>Acinetobacter</taxon>
    </lineage>
</organism>
<evidence type="ECO:0000256" key="3">
    <source>
        <dbReference type="ARBA" id="ARBA00022833"/>
    </source>
</evidence>
<dbReference type="GO" id="GO:0005829">
    <property type="term" value="C:cytosol"/>
    <property type="evidence" value="ECO:0007669"/>
    <property type="project" value="TreeGrafter"/>
</dbReference>
<dbReference type="SUPFAM" id="SSF50129">
    <property type="entry name" value="GroES-like"/>
    <property type="match status" value="1"/>
</dbReference>
<evidence type="ECO:0000256" key="4">
    <source>
        <dbReference type="ARBA" id="ARBA00023002"/>
    </source>
</evidence>
<dbReference type="RefSeq" id="WP_092721189.1">
    <property type="nucleotide sequence ID" value="NZ_FMBK01000022.1"/>
</dbReference>
<keyword evidence="3 6" id="KW-0862">Zinc</keyword>
<dbReference type="FunFam" id="3.40.50.720:FF:000003">
    <property type="entry name" value="S-(hydroxymethyl)glutathione dehydrogenase"/>
    <property type="match status" value="1"/>
</dbReference>
<dbReference type="Pfam" id="PF00107">
    <property type="entry name" value="ADH_zinc_N"/>
    <property type="match status" value="1"/>
</dbReference>
<dbReference type="InterPro" id="IPR011032">
    <property type="entry name" value="GroES-like_sf"/>
</dbReference>
<sequence>MKIKAALAKEKNHPLVIEEIEIDEPKEDEVLIRIVASGICHTDAESIKGNGAPFPAVLGHEGSGIIEKVGSSVTHLAIGDHVVLSYSYCNSCSQCLIGHQNLCMRTIELNFGGKLQDQTYRLHKDGQNYSTFFGQSSFATYAVANKHNVVKVDHEVDLRLLGPMGCGIQTGSGTVMNSLKPEPGSSIAIYGAGAVGLSAVMAAHLLGLKNIIVIDIHENRLELAKELGATHALNSKNLNVVEEVKNITEGGVHYAIETTGVPVVIKNGIDALRVAGKISIVGMGGDVTLNFTNDILMEGKTIVGTIQGDSTPQIHIPKIIQFYKEGKFPFDKLVKFYDFKDINQAFEDSKTGITIKPIVIIGELFT</sequence>
<dbReference type="SMART" id="SM00829">
    <property type="entry name" value="PKS_ER"/>
    <property type="match status" value="1"/>
</dbReference>
<dbReference type="PANTHER" id="PTHR43880">
    <property type="entry name" value="ALCOHOL DEHYDROGENASE"/>
    <property type="match status" value="1"/>
</dbReference>
<name>A0A1C4GZH3_9GAMM</name>
<dbReference type="Gene3D" id="3.40.50.720">
    <property type="entry name" value="NAD(P)-binding Rossmann-like Domain"/>
    <property type="match status" value="1"/>
</dbReference>
<dbReference type="InterPro" id="IPR002328">
    <property type="entry name" value="ADH_Zn_CS"/>
</dbReference>
<dbReference type="InterPro" id="IPR013149">
    <property type="entry name" value="ADH-like_C"/>
</dbReference>
<evidence type="ECO:0000313" key="8">
    <source>
        <dbReference type="EMBL" id="SCC73405.1"/>
    </source>
</evidence>
<dbReference type="SUPFAM" id="SSF51735">
    <property type="entry name" value="NAD(P)-binding Rossmann-fold domains"/>
    <property type="match status" value="1"/>
</dbReference>
<dbReference type="OrthoDB" id="9770544at2"/>
<keyword evidence="5" id="KW-0520">NAD</keyword>
<keyword evidence="4" id="KW-0560">Oxidoreductase</keyword>
<dbReference type="GO" id="GO:0051903">
    <property type="term" value="F:S-(hydroxymethyl)glutathione dehydrogenase [NAD(P)+] activity"/>
    <property type="evidence" value="ECO:0007669"/>
    <property type="project" value="TreeGrafter"/>
</dbReference>
<keyword evidence="2 6" id="KW-0479">Metal-binding</keyword>
<evidence type="ECO:0000256" key="2">
    <source>
        <dbReference type="ARBA" id="ARBA00022723"/>
    </source>
</evidence>
<dbReference type="Gene3D" id="3.90.180.10">
    <property type="entry name" value="Medium-chain alcohol dehydrogenases, catalytic domain"/>
    <property type="match status" value="1"/>
</dbReference>
<accession>A0A1C4GZH3</accession>